<feature type="signal peptide" evidence="1">
    <location>
        <begin position="1"/>
        <end position="34"/>
    </location>
</feature>
<keyword evidence="3" id="KW-1185">Reference proteome</keyword>
<evidence type="ECO:0000256" key="1">
    <source>
        <dbReference type="SAM" id="SignalP"/>
    </source>
</evidence>
<dbReference type="AlphaFoldDB" id="A0A1S8TX97"/>
<comment type="caution">
    <text evidence="2">The sequence shown here is derived from an EMBL/GenBank/DDBJ whole genome shotgun (WGS) entry which is preliminary data.</text>
</comment>
<feature type="chain" id="PRO_5012526544" evidence="1">
    <location>
        <begin position="35"/>
        <end position="283"/>
    </location>
</feature>
<evidence type="ECO:0000313" key="3">
    <source>
        <dbReference type="Proteomes" id="UP000190890"/>
    </source>
</evidence>
<evidence type="ECO:0000313" key="2">
    <source>
        <dbReference type="EMBL" id="OOM82351.1"/>
    </source>
</evidence>
<organism evidence="2 3">
    <name type="scientific">Clostridium puniceum</name>
    <dbReference type="NCBI Taxonomy" id="29367"/>
    <lineage>
        <taxon>Bacteria</taxon>
        <taxon>Bacillati</taxon>
        <taxon>Bacillota</taxon>
        <taxon>Clostridia</taxon>
        <taxon>Eubacteriales</taxon>
        <taxon>Clostridiaceae</taxon>
        <taxon>Clostridium</taxon>
    </lineage>
</organism>
<proteinExistence type="predicted"/>
<reference evidence="2 3" key="1">
    <citation type="submission" date="2016-05" db="EMBL/GenBank/DDBJ databases">
        <title>Microbial solvent formation.</title>
        <authorList>
            <person name="Poehlein A."/>
            <person name="Montoya Solano J.D."/>
            <person name="Flitsch S."/>
            <person name="Krabben P."/>
            <person name="Duerre P."/>
            <person name="Daniel R."/>
        </authorList>
    </citation>
    <scope>NUCLEOTIDE SEQUENCE [LARGE SCALE GENOMIC DNA]</scope>
    <source>
        <strain evidence="2 3">DSM 2619</strain>
    </source>
</reference>
<dbReference type="Proteomes" id="UP000190890">
    <property type="component" value="Unassembled WGS sequence"/>
</dbReference>
<dbReference type="RefSeq" id="WP_077845587.1">
    <property type="nucleotide sequence ID" value="NZ_LZZM01000017.1"/>
</dbReference>
<keyword evidence="1" id="KW-0732">Signal</keyword>
<dbReference type="EMBL" id="LZZM01000017">
    <property type="protein sequence ID" value="OOM82351.1"/>
    <property type="molecule type" value="Genomic_DNA"/>
</dbReference>
<dbReference type="OrthoDB" id="2086106at2"/>
<sequence>MSNYKKNSKLFKGVIALAIAAVCVGTGATPTVYASTTNNTIKYENGNINFSGRVEEGVNTFVDSISYNAKNQTLSFVVPKEIPEGYKWFVHISGHEQFQGGPGVFHLFEDESYNYTWEPGKKYEYTFKENSLINCSIEVGMINKNISDDIINNMIVNIDKDGNIAKNKYESYEAVNSLINTINYDKVSKTISFTIPKNMPEGYKWFIHVSGHEQLKDGPVVFNALEYETYNYKWENGKTYTYTIKDGELINFSVEVGLKNEKSNYIEIDTLVAIDKDGNKNLK</sequence>
<gene>
    <name evidence="2" type="ORF">CLPUN_02730</name>
</gene>
<name>A0A1S8TX97_9CLOT</name>
<accession>A0A1S8TX97</accession>
<protein>
    <submittedName>
        <fullName evidence="2">Uncharacterized protein</fullName>
    </submittedName>
</protein>